<evidence type="ECO:0000313" key="5">
    <source>
        <dbReference type="Proteomes" id="UP001152888"/>
    </source>
</evidence>
<keyword evidence="5" id="KW-1185">Reference proteome</keyword>
<protein>
    <recommendedName>
        <fullName evidence="3">Fibronectin type-III domain-containing protein</fullName>
    </recommendedName>
</protein>
<evidence type="ECO:0000259" key="3">
    <source>
        <dbReference type="SMART" id="SM00060"/>
    </source>
</evidence>
<dbReference type="PANTHER" id="PTHR23278:SF4">
    <property type="entry name" value="SIDESTEP, ISOFORM C"/>
    <property type="match status" value="1"/>
</dbReference>
<dbReference type="AlphaFoldDB" id="A0A9P0PEG9"/>
<gene>
    <name evidence="4" type="ORF">ACAOBT_LOCUS15010</name>
</gene>
<dbReference type="InterPro" id="IPR013783">
    <property type="entry name" value="Ig-like_fold"/>
</dbReference>
<evidence type="ECO:0000256" key="1">
    <source>
        <dbReference type="SAM" id="MobiDB-lite"/>
    </source>
</evidence>
<dbReference type="PANTHER" id="PTHR23278">
    <property type="entry name" value="SIDESTEP PROTEIN"/>
    <property type="match status" value="1"/>
</dbReference>
<accession>A0A9P0PEG9</accession>
<dbReference type="Proteomes" id="UP001152888">
    <property type="component" value="Unassembled WGS sequence"/>
</dbReference>
<keyword evidence="2" id="KW-0472">Membrane</keyword>
<dbReference type="InterPro" id="IPR003961">
    <property type="entry name" value="FN3_dom"/>
</dbReference>
<dbReference type="EMBL" id="CAKOFQ010006921">
    <property type="protein sequence ID" value="CAH1982432.1"/>
    <property type="molecule type" value="Genomic_DNA"/>
</dbReference>
<keyword evidence="2" id="KW-0812">Transmembrane</keyword>
<dbReference type="SUPFAM" id="SSF49265">
    <property type="entry name" value="Fibronectin type III"/>
    <property type="match status" value="1"/>
</dbReference>
<dbReference type="InterPro" id="IPR036116">
    <property type="entry name" value="FN3_sf"/>
</dbReference>
<evidence type="ECO:0000256" key="2">
    <source>
        <dbReference type="SAM" id="Phobius"/>
    </source>
</evidence>
<reference evidence="4" key="1">
    <citation type="submission" date="2022-03" db="EMBL/GenBank/DDBJ databases">
        <authorList>
            <person name="Sayadi A."/>
        </authorList>
    </citation>
    <scope>NUCLEOTIDE SEQUENCE</scope>
</reference>
<proteinExistence type="predicted"/>
<dbReference type="Gene3D" id="2.60.40.10">
    <property type="entry name" value="Immunoglobulins"/>
    <property type="match status" value="1"/>
</dbReference>
<evidence type="ECO:0000313" key="4">
    <source>
        <dbReference type="EMBL" id="CAH1982432.1"/>
    </source>
</evidence>
<comment type="caution">
    <text evidence="4">The sequence shown here is derived from an EMBL/GenBank/DDBJ whole genome shotgun (WGS) entry which is preliminary data.</text>
</comment>
<feature type="transmembrane region" description="Helical" evidence="2">
    <location>
        <begin position="199"/>
        <end position="223"/>
    </location>
</feature>
<dbReference type="CDD" id="cd00063">
    <property type="entry name" value="FN3"/>
    <property type="match status" value="1"/>
</dbReference>
<dbReference type="SMART" id="SM00060">
    <property type="entry name" value="FN3"/>
    <property type="match status" value="1"/>
</dbReference>
<feature type="domain" description="Fibronectin type-III" evidence="3">
    <location>
        <begin position="44"/>
        <end position="148"/>
    </location>
</feature>
<sequence>MSSLNLWISAWKIHSSMALWATNIQIYTFLHFLGSLDFFGRKIPETPKGCIVKNSTQGGGLEVSCIPGKDGGLHQSFVLEVSDMSAPALPPGVTTMSDQAHVICHFPGELPPPMYRVLGERPVFRLPNLEPYREYRFAVYAENAKGRSEPPALLPSVRIEAGDQPLQPEYGQENARRDSNNEQPFADGPSAQGSSNLTVIIISAAAVTVTLIVSIVAAASALACRRSTVAEDAVHRRGRRSSKPPDDFDLSEDGFGQGFHRRSAQYRASMYGECEDRITRMIEG</sequence>
<keyword evidence="2" id="KW-1133">Transmembrane helix</keyword>
<dbReference type="OrthoDB" id="6250964at2759"/>
<feature type="region of interest" description="Disordered" evidence="1">
    <location>
        <begin position="232"/>
        <end position="256"/>
    </location>
</feature>
<name>A0A9P0PEG9_ACAOB</name>
<feature type="region of interest" description="Disordered" evidence="1">
    <location>
        <begin position="167"/>
        <end position="191"/>
    </location>
</feature>
<organism evidence="4 5">
    <name type="scientific">Acanthoscelides obtectus</name>
    <name type="common">Bean weevil</name>
    <name type="synonym">Bruchus obtectus</name>
    <dbReference type="NCBI Taxonomy" id="200917"/>
    <lineage>
        <taxon>Eukaryota</taxon>
        <taxon>Metazoa</taxon>
        <taxon>Ecdysozoa</taxon>
        <taxon>Arthropoda</taxon>
        <taxon>Hexapoda</taxon>
        <taxon>Insecta</taxon>
        <taxon>Pterygota</taxon>
        <taxon>Neoptera</taxon>
        <taxon>Endopterygota</taxon>
        <taxon>Coleoptera</taxon>
        <taxon>Polyphaga</taxon>
        <taxon>Cucujiformia</taxon>
        <taxon>Chrysomeloidea</taxon>
        <taxon>Chrysomelidae</taxon>
        <taxon>Bruchinae</taxon>
        <taxon>Bruchini</taxon>
        <taxon>Acanthoscelides</taxon>
    </lineage>
</organism>